<dbReference type="AlphaFoldDB" id="X0WCS7"/>
<dbReference type="EMBL" id="BARS01046308">
    <property type="protein sequence ID" value="GAG28774.1"/>
    <property type="molecule type" value="Genomic_DNA"/>
</dbReference>
<accession>X0WCS7</accession>
<feature type="non-terminal residue" evidence="1">
    <location>
        <position position="246"/>
    </location>
</feature>
<sequence>QGDDNHLSSGAYVIQGGYLNVQNLLNMNRGTSRLEVDGGSVTVGTDMNVGYFAGATSTVDVKSGLLDLDGVSMYYGNGSSDVNLSGGTVDTGGGNVDFTQQYNGDPTTSGTDTLNISGGLLDMAGGNIIVREATGQITFSGGRLADAGVIGLKAIVPDQSGNGNDGVMGGVMRISDGADAKFGKAIAFDGDDDWVDFGTGHPLSSPGNTLDEYAVSMWFKRDVDHSGTAKDTNHLVNNVLYSSSGI</sequence>
<dbReference type="InterPro" id="IPR013320">
    <property type="entry name" value="ConA-like_dom_sf"/>
</dbReference>
<dbReference type="Gene3D" id="2.60.120.200">
    <property type="match status" value="1"/>
</dbReference>
<reference evidence="1" key="1">
    <citation type="journal article" date="2014" name="Front. Microbiol.">
        <title>High frequency of phylogenetically diverse reductive dehalogenase-homologous genes in deep subseafloor sedimentary metagenomes.</title>
        <authorList>
            <person name="Kawai M."/>
            <person name="Futagami T."/>
            <person name="Toyoda A."/>
            <person name="Takaki Y."/>
            <person name="Nishi S."/>
            <person name="Hori S."/>
            <person name="Arai W."/>
            <person name="Tsubouchi T."/>
            <person name="Morono Y."/>
            <person name="Uchiyama I."/>
            <person name="Ito T."/>
            <person name="Fujiyama A."/>
            <person name="Inagaki F."/>
            <person name="Takami H."/>
        </authorList>
    </citation>
    <scope>NUCLEOTIDE SEQUENCE</scope>
    <source>
        <strain evidence="1">Expedition CK06-06</strain>
    </source>
</reference>
<gene>
    <name evidence="1" type="ORF">S01H1_69718</name>
</gene>
<dbReference type="SUPFAM" id="SSF49899">
    <property type="entry name" value="Concanavalin A-like lectins/glucanases"/>
    <property type="match status" value="1"/>
</dbReference>
<feature type="non-terminal residue" evidence="1">
    <location>
        <position position="1"/>
    </location>
</feature>
<proteinExistence type="predicted"/>
<name>X0WCS7_9ZZZZ</name>
<protein>
    <submittedName>
        <fullName evidence="1">Uncharacterized protein</fullName>
    </submittedName>
</protein>
<organism evidence="1">
    <name type="scientific">marine sediment metagenome</name>
    <dbReference type="NCBI Taxonomy" id="412755"/>
    <lineage>
        <taxon>unclassified sequences</taxon>
        <taxon>metagenomes</taxon>
        <taxon>ecological metagenomes</taxon>
    </lineage>
</organism>
<comment type="caution">
    <text evidence="1">The sequence shown here is derived from an EMBL/GenBank/DDBJ whole genome shotgun (WGS) entry which is preliminary data.</text>
</comment>
<evidence type="ECO:0000313" key="1">
    <source>
        <dbReference type="EMBL" id="GAG28774.1"/>
    </source>
</evidence>